<evidence type="ECO:0000313" key="1">
    <source>
        <dbReference type="EMBL" id="KAJ6976189.1"/>
    </source>
</evidence>
<gene>
    <name evidence="1" type="ORF">NC653_031893</name>
</gene>
<protein>
    <submittedName>
        <fullName evidence="1">Uncharacterized protein</fullName>
    </submittedName>
</protein>
<dbReference type="Proteomes" id="UP001164929">
    <property type="component" value="Chromosome 13"/>
</dbReference>
<organism evidence="1 2">
    <name type="scientific">Populus alba x Populus x berolinensis</name>
    <dbReference type="NCBI Taxonomy" id="444605"/>
    <lineage>
        <taxon>Eukaryota</taxon>
        <taxon>Viridiplantae</taxon>
        <taxon>Streptophyta</taxon>
        <taxon>Embryophyta</taxon>
        <taxon>Tracheophyta</taxon>
        <taxon>Spermatophyta</taxon>
        <taxon>Magnoliopsida</taxon>
        <taxon>eudicotyledons</taxon>
        <taxon>Gunneridae</taxon>
        <taxon>Pentapetalae</taxon>
        <taxon>rosids</taxon>
        <taxon>fabids</taxon>
        <taxon>Malpighiales</taxon>
        <taxon>Salicaceae</taxon>
        <taxon>Saliceae</taxon>
        <taxon>Populus</taxon>
    </lineage>
</organism>
<comment type="caution">
    <text evidence="1">The sequence shown here is derived from an EMBL/GenBank/DDBJ whole genome shotgun (WGS) entry which is preliminary data.</text>
</comment>
<keyword evidence="2" id="KW-1185">Reference proteome</keyword>
<dbReference type="AlphaFoldDB" id="A0AAD6LZM9"/>
<reference evidence="1" key="1">
    <citation type="journal article" date="2023" name="Mol. Ecol. Resour.">
        <title>Chromosome-level genome assembly of a triploid poplar Populus alba 'Berolinensis'.</title>
        <authorList>
            <person name="Chen S."/>
            <person name="Yu Y."/>
            <person name="Wang X."/>
            <person name="Wang S."/>
            <person name="Zhang T."/>
            <person name="Zhou Y."/>
            <person name="He R."/>
            <person name="Meng N."/>
            <person name="Wang Y."/>
            <person name="Liu W."/>
            <person name="Liu Z."/>
            <person name="Liu J."/>
            <person name="Guo Q."/>
            <person name="Huang H."/>
            <person name="Sederoff R.R."/>
            <person name="Wang G."/>
            <person name="Qu G."/>
            <person name="Chen S."/>
        </authorList>
    </citation>
    <scope>NUCLEOTIDE SEQUENCE</scope>
    <source>
        <strain evidence="1">SC-2020</strain>
    </source>
</reference>
<name>A0AAD6LZM9_9ROSI</name>
<accession>A0AAD6LZM9</accession>
<proteinExistence type="predicted"/>
<evidence type="ECO:0000313" key="2">
    <source>
        <dbReference type="Proteomes" id="UP001164929"/>
    </source>
</evidence>
<dbReference type="EMBL" id="JAQIZT010000013">
    <property type="protein sequence ID" value="KAJ6976189.1"/>
    <property type="molecule type" value="Genomic_DNA"/>
</dbReference>
<sequence>MLLHLMELEVLITTGTKLYGKIIPLLQPIPLVPLMMTSPMILRLEHR</sequence>